<dbReference type="EMBL" id="JBHSLF010000045">
    <property type="protein sequence ID" value="MFC5345313.1"/>
    <property type="molecule type" value="Genomic_DNA"/>
</dbReference>
<dbReference type="Pfam" id="PF10502">
    <property type="entry name" value="Peptidase_S26"/>
    <property type="match status" value="1"/>
</dbReference>
<evidence type="ECO:0000313" key="4">
    <source>
        <dbReference type="Proteomes" id="UP001596152"/>
    </source>
</evidence>
<organism evidence="3 4">
    <name type="scientific">Brevundimonas staleyi</name>
    <dbReference type="NCBI Taxonomy" id="74326"/>
    <lineage>
        <taxon>Bacteria</taxon>
        <taxon>Pseudomonadati</taxon>
        <taxon>Pseudomonadota</taxon>
        <taxon>Alphaproteobacteria</taxon>
        <taxon>Caulobacterales</taxon>
        <taxon>Caulobacteraceae</taxon>
        <taxon>Brevundimonas</taxon>
    </lineage>
</organism>
<evidence type="ECO:0000256" key="1">
    <source>
        <dbReference type="SAM" id="MobiDB-lite"/>
    </source>
</evidence>
<sequence>MTRPASEPPHRQVPSRAGAVPRLPRGSAVLAGLVPLALLAALAPEGPRPWLINESPSLPPGLYVRGPGSDLAPGAVVAVTLPATGRAYLATLGAPADARLLKRVAAAPGERVCALPSRLEVPGRSVPVLARDGLGRPLSRWTGCRRLGPGEVLLLGDTSGSYDGRYFGPVRRETLEGPYRAVLTW</sequence>
<dbReference type="Gene3D" id="2.10.109.10">
    <property type="entry name" value="Umud Fragment, subunit A"/>
    <property type="match status" value="1"/>
</dbReference>
<dbReference type="InterPro" id="IPR036286">
    <property type="entry name" value="LexA/Signal_pep-like_sf"/>
</dbReference>
<comment type="caution">
    <text evidence="3">The sequence shown here is derived from an EMBL/GenBank/DDBJ whole genome shotgun (WGS) entry which is preliminary data.</text>
</comment>
<dbReference type="InterPro" id="IPR019533">
    <property type="entry name" value="Peptidase_S26"/>
</dbReference>
<accession>A0ABW0FWM6</accession>
<evidence type="ECO:0000313" key="3">
    <source>
        <dbReference type="EMBL" id="MFC5345313.1"/>
    </source>
</evidence>
<name>A0ABW0FWM6_9CAUL</name>
<feature type="domain" description="Peptidase S26" evidence="2">
    <location>
        <begin position="53"/>
        <end position="182"/>
    </location>
</feature>
<proteinExistence type="predicted"/>
<feature type="region of interest" description="Disordered" evidence="1">
    <location>
        <begin position="1"/>
        <end position="20"/>
    </location>
</feature>
<gene>
    <name evidence="3" type="ORF">ACFPIE_15450</name>
</gene>
<dbReference type="RefSeq" id="WP_374036571.1">
    <property type="nucleotide sequence ID" value="NZ_CP169082.1"/>
</dbReference>
<dbReference type="SUPFAM" id="SSF51306">
    <property type="entry name" value="LexA/Signal peptidase"/>
    <property type="match status" value="1"/>
</dbReference>
<reference evidence="4" key="1">
    <citation type="journal article" date="2019" name="Int. J. Syst. Evol. Microbiol.">
        <title>The Global Catalogue of Microorganisms (GCM) 10K type strain sequencing project: providing services to taxonomists for standard genome sequencing and annotation.</title>
        <authorList>
            <consortium name="The Broad Institute Genomics Platform"/>
            <consortium name="The Broad Institute Genome Sequencing Center for Infectious Disease"/>
            <person name="Wu L."/>
            <person name="Ma J."/>
        </authorList>
    </citation>
    <scope>NUCLEOTIDE SEQUENCE [LARGE SCALE GENOMIC DNA]</scope>
    <source>
        <strain evidence="4">JCM 12125</strain>
    </source>
</reference>
<dbReference type="Proteomes" id="UP001596152">
    <property type="component" value="Unassembled WGS sequence"/>
</dbReference>
<keyword evidence="4" id="KW-1185">Reference proteome</keyword>
<evidence type="ECO:0000259" key="2">
    <source>
        <dbReference type="Pfam" id="PF10502"/>
    </source>
</evidence>
<protein>
    <submittedName>
        <fullName evidence="3">S26 family signal peptidase</fullName>
    </submittedName>
</protein>